<evidence type="ECO:0000256" key="4">
    <source>
        <dbReference type="SAM" id="MobiDB-lite"/>
    </source>
</evidence>
<feature type="region of interest" description="Disordered" evidence="4">
    <location>
        <begin position="269"/>
        <end position="368"/>
    </location>
</feature>
<dbReference type="Gene3D" id="1.20.5.510">
    <property type="entry name" value="Single helix bin"/>
    <property type="match status" value="1"/>
</dbReference>
<accession>A0A9Q5HUT0</accession>
<evidence type="ECO:0000256" key="1">
    <source>
        <dbReference type="ARBA" id="ARBA00022553"/>
    </source>
</evidence>
<feature type="domain" description="Epidermal growth factor receptor-like transmembrane-juxtamembrane segment" evidence="6">
    <location>
        <begin position="227"/>
        <end position="258"/>
    </location>
</feature>
<evidence type="ECO:0000256" key="5">
    <source>
        <dbReference type="SAM" id="Phobius"/>
    </source>
</evidence>
<dbReference type="AlphaFoldDB" id="A0A9Q5HUT0"/>
<keyword evidence="2" id="KW-0547">Nucleotide-binding</keyword>
<dbReference type="OrthoDB" id="2527908at2759"/>
<evidence type="ECO:0000259" key="6">
    <source>
        <dbReference type="Pfam" id="PF21314"/>
    </source>
</evidence>
<dbReference type="Proteomes" id="UP000757232">
    <property type="component" value="Unassembled WGS sequence"/>
</dbReference>
<proteinExistence type="predicted"/>
<dbReference type="GO" id="GO:0005524">
    <property type="term" value="F:ATP binding"/>
    <property type="evidence" value="ECO:0007669"/>
    <property type="project" value="UniProtKB-KW"/>
</dbReference>
<dbReference type="EMBL" id="LNZH02000204">
    <property type="protein sequence ID" value="OCB86197.1"/>
    <property type="molecule type" value="Genomic_DNA"/>
</dbReference>
<sequence>MVSTQLTPCESYGVQVLASPNNSSAFGTPPYYMIAWKANGIPTVSDIGSDRDNLSWTVNQASGSSLILTVADSNQKAGGEAPSLYNVTDGDSSCLPPPPSTNITLVANLSTSDPLETCEPLGLRVYGGQSPYTISIQAVGSSVVTNVTLDKGNDVLTWPNLADPNGQLMVSVSDANGTWGTSTGIFKTAGDAVTNDTRCAVVTNQGNSANIDQHPPQASGSNNTALIAGIVVPVVVVCLLAILAFFLWRRRKQAKSREAEPAFLPEAWVGPSFTETGPDGASATYSPYDPPANSKLARYRDEVNSHSRTPSSQQGILMGHLTPGSSGTPRQATFEGHSGPGSATGSRSQDGSGKGGPRLPPGVSPDWTVEPDIIIQHRDGGTVQEIPPPYPSFAAPAEPSSAPIVAVPTPPTSAGLSVADSSAGVSSRPSSSAGPSTSSSAPLNPGPPGPPSNKGKSRETDLLS</sequence>
<feature type="compositionally biased region" description="Low complexity" evidence="4">
    <location>
        <begin position="392"/>
        <end position="407"/>
    </location>
</feature>
<dbReference type="InterPro" id="IPR049328">
    <property type="entry name" value="TM_ErbB1"/>
</dbReference>
<feature type="compositionally biased region" description="Low complexity" evidence="4">
    <location>
        <begin position="421"/>
        <end position="443"/>
    </location>
</feature>
<evidence type="ECO:0000256" key="2">
    <source>
        <dbReference type="ARBA" id="ARBA00022741"/>
    </source>
</evidence>
<keyword evidence="3" id="KW-0067">ATP-binding</keyword>
<comment type="caution">
    <text evidence="7">The sequence shown here is derived from an EMBL/GenBank/DDBJ whole genome shotgun (WGS) entry which is preliminary data.</text>
</comment>
<feature type="transmembrane region" description="Helical" evidence="5">
    <location>
        <begin position="225"/>
        <end position="248"/>
    </location>
</feature>
<protein>
    <recommendedName>
        <fullName evidence="6">Epidermal growth factor receptor-like transmembrane-juxtamembrane segment domain-containing protein</fullName>
    </recommendedName>
</protein>
<feature type="compositionally biased region" description="Polar residues" evidence="4">
    <location>
        <begin position="341"/>
        <end position="351"/>
    </location>
</feature>
<gene>
    <name evidence="7" type="ORF">A7U60_g6786</name>
</gene>
<feature type="compositionally biased region" description="Polar residues" evidence="4">
    <location>
        <begin position="306"/>
        <end position="315"/>
    </location>
</feature>
<dbReference type="Pfam" id="PF21314">
    <property type="entry name" value="TM_ErbB1"/>
    <property type="match status" value="1"/>
</dbReference>
<keyword evidence="5" id="KW-1133">Transmembrane helix</keyword>
<feature type="region of interest" description="Disordered" evidence="4">
    <location>
        <begin position="381"/>
        <end position="464"/>
    </location>
</feature>
<evidence type="ECO:0000313" key="7">
    <source>
        <dbReference type="EMBL" id="OCB86197.1"/>
    </source>
</evidence>
<keyword evidence="1" id="KW-0597">Phosphoprotein</keyword>
<organism evidence="7 8">
    <name type="scientific">Sanghuangporus baumii</name>
    <name type="common">Phellinus baumii</name>
    <dbReference type="NCBI Taxonomy" id="108892"/>
    <lineage>
        <taxon>Eukaryota</taxon>
        <taxon>Fungi</taxon>
        <taxon>Dikarya</taxon>
        <taxon>Basidiomycota</taxon>
        <taxon>Agaricomycotina</taxon>
        <taxon>Agaricomycetes</taxon>
        <taxon>Hymenochaetales</taxon>
        <taxon>Hymenochaetaceae</taxon>
        <taxon>Sanghuangporus</taxon>
    </lineage>
</organism>
<keyword evidence="5" id="KW-0812">Transmembrane</keyword>
<name>A0A9Q5HUT0_SANBA</name>
<reference evidence="7" key="1">
    <citation type="submission" date="2016-06" db="EMBL/GenBank/DDBJ databases">
        <title>Draft Genome sequence of the fungus Inonotus baumii.</title>
        <authorList>
            <person name="Zhu H."/>
            <person name="Lin W."/>
        </authorList>
    </citation>
    <scope>NUCLEOTIDE SEQUENCE</scope>
    <source>
        <strain evidence="7">821</strain>
    </source>
</reference>
<evidence type="ECO:0000313" key="8">
    <source>
        <dbReference type="Proteomes" id="UP000757232"/>
    </source>
</evidence>
<keyword evidence="5" id="KW-0472">Membrane</keyword>
<keyword evidence="8" id="KW-1185">Reference proteome</keyword>
<evidence type="ECO:0000256" key="3">
    <source>
        <dbReference type="ARBA" id="ARBA00022840"/>
    </source>
</evidence>